<proteinExistence type="predicted"/>
<dbReference type="AlphaFoldDB" id="A4BW91"/>
<sequence>MKNILVLEKKVGFGQPFFVLEIVFWRSIGFLFLIPLLLILKQQ</sequence>
<evidence type="ECO:0000313" key="2">
    <source>
        <dbReference type="EMBL" id="EAR13232.1"/>
    </source>
</evidence>
<evidence type="ECO:0000256" key="1">
    <source>
        <dbReference type="SAM" id="Phobius"/>
    </source>
</evidence>
<keyword evidence="1" id="KW-1133">Transmembrane helix</keyword>
<gene>
    <name evidence="2" type="ORF">PI23P_02022</name>
</gene>
<name>A4BW91_9FLAO</name>
<organism evidence="2 3">
    <name type="scientific">Polaribacter irgensii 23-P</name>
    <dbReference type="NCBI Taxonomy" id="313594"/>
    <lineage>
        <taxon>Bacteria</taxon>
        <taxon>Pseudomonadati</taxon>
        <taxon>Bacteroidota</taxon>
        <taxon>Flavobacteriia</taxon>
        <taxon>Flavobacteriales</taxon>
        <taxon>Flavobacteriaceae</taxon>
    </lineage>
</organism>
<evidence type="ECO:0000313" key="3">
    <source>
        <dbReference type="Proteomes" id="UP000003053"/>
    </source>
</evidence>
<reference evidence="2 3" key="1">
    <citation type="submission" date="2006-02" db="EMBL/GenBank/DDBJ databases">
        <authorList>
            <person name="Murray A."/>
            <person name="Staley J."/>
            <person name="Ferriera S."/>
            <person name="Johnson J."/>
            <person name="Kravitz S."/>
            <person name="Halpern A."/>
            <person name="Remington K."/>
            <person name="Beeson K."/>
            <person name="Tran B."/>
            <person name="Rogers Y.-H."/>
            <person name="Friedman R."/>
            <person name="Venter J.C."/>
        </authorList>
    </citation>
    <scope>NUCLEOTIDE SEQUENCE [LARGE SCALE GENOMIC DNA]</scope>
    <source>
        <strain evidence="2 3">23-P</strain>
    </source>
</reference>
<protein>
    <submittedName>
        <fullName evidence="2">Uncharacterized protein</fullName>
    </submittedName>
</protein>
<dbReference type="EMBL" id="AAOG01000001">
    <property type="protein sequence ID" value="EAR13232.1"/>
    <property type="molecule type" value="Genomic_DNA"/>
</dbReference>
<keyword evidence="3" id="KW-1185">Reference proteome</keyword>
<comment type="caution">
    <text evidence="2">The sequence shown here is derived from an EMBL/GenBank/DDBJ whole genome shotgun (WGS) entry which is preliminary data.</text>
</comment>
<accession>A4BW91</accession>
<dbReference type="Proteomes" id="UP000003053">
    <property type="component" value="Unassembled WGS sequence"/>
</dbReference>
<keyword evidence="1" id="KW-0812">Transmembrane</keyword>
<feature type="transmembrane region" description="Helical" evidence="1">
    <location>
        <begin position="17"/>
        <end position="40"/>
    </location>
</feature>
<dbReference type="HOGENOM" id="CLU_3237476_0_0_10"/>
<keyword evidence="1" id="KW-0472">Membrane</keyword>